<protein>
    <submittedName>
        <fullName evidence="2">Alpha-E domain-containing protein</fullName>
    </submittedName>
</protein>
<dbReference type="Pfam" id="PF04168">
    <property type="entry name" value="Alpha-E"/>
    <property type="match status" value="1"/>
</dbReference>
<comment type="caution">
    <text evidence="2">The sequence shown here is derived from an EMBL/GenBank/DDBJ whole genome shotgun (WGS) entry which is preliminary data.</text>
</comment>
<organism evidence="2 3">
    <name type="scientific">Haloferula rosea</name>
    <dbReference type="NCBI Taxonomy" id="490093"/>
    <lineage>
        <taxon>Bacteria</taxon>
        <taxon>Pseudomonadati</taxon>
        <taxon>Verrucomicrobiota</taxon>
        <taxon>Verrucomicrobiia</taxon>
        <taxon>Verrucomicrobiales</taxon>
        <taxon>Verrucomicrobiaceae</taxon>
        <taxon>Haloferula</taxon>
    </lineage>
</organism>
<dbReference type="EMBL" id="JAENII010000002">
    <property type="protein sequence ID" value="MBK1825933.1"/>
    <property type="molecule type" value="Genomic_DNA"/>
</dbReference>
<feature type="domain" description="DUF403" evidence="1">
    <location>
        <begin position="1"/>
        <end position="312"/>
    </location>
</feature>
<dbReference type="PANTHER" id="PTHR34595">
    <property type="entry name" value="BLR5612 PROTEIN"/>
    <property type="match status" value="1"/>
</dbReference>
<name>A0A934VA51_9BACT</name>
<dbReference type="AlphaFoldDB" id="A0A934VA51"/>
<dbReference type="InterPro" id="IPR007296">
    <property type="entry name" value="DUF403"/>
</dbReference>
<gene>
    <name evidence="2" type="ORF">JIN81_02790</name>
</gene>
<dbReference type="InterPro" id="IPR051680">
    <property type="entry name" value="ATP-dep_Glu-Cys_Ligase-2"/>
</dbReference>
<keyword evidence="3" id="KW-1185">Reference proteome</keyword>
<evidence type="ECO:0000313" key="3">
    <source>
        <dbReference type="Proteomes" id="UP000658278"/>
    </source>
</evidence>
<evidence type="ECO:0000259" key="1">
    <source>
        <dbReference type="Pfam" id="PF04168"/>
    </source>
</evidence>
<sequence length="343" mass="38883">MLSRVANSLYWMVRYIERADNLARLIEVNEQMILDLGRVDPQGFRALWRPIILATGDQELFDETYPNATQREAIHFLTEDRNNPNSIVSCIASARENARMVRDQLAEELWEELNGLYLFLNSEESSRILAGDPSGYYEMIRRSTFTFHGIAAATTMRSEAWDFMDLARHLERADKTTRFLDITTYLEDSKDVAVTADEHWLAILRSCGGVGAFRSQYRGRFSPRNITEFLVFSEKFPRSVRFCVNRLDASLHAISGNPVGTFGDDAERASGQLLSALAFGSCDDAMAEGLHGYLDGLQGRLNDIADAIFRTYVLLPEQIDERPSIPASSISSVVKWQMQQQQQ</sequence>
<reference evidence="2" key="1">
    <citation type="submission" date="2021-01" db="EMBL/GenBank/DDBJ databases">
        <title>Modified the classification status of verrucomicrobia.</title>
        <authorList>
            <person name="Feng X."/>
        </authorList>
    </citation>
    <scope>NUCLEOTIDE SEQUENCE</scope>
    <source>
        <strain evidence="2">KCTC 22201</strain>
    </source>
</reference>
<evidence type="ECO:0000313" key="2">
    <source>
        <dbReference type="EMBL" id="MBK1825933.1"/>
    </source>
</evidence>
<dbReference type="Proteomes" id="UP000658278">
    <property type="component" value="Unassembled WGS sequence"/>
</dbReference>
<dbReference type="RefSeq" id="WP_200276105.1">
    <property type="nucleotide sequence ID" value="NZ_JAENII010000002.1"/>
</dbReference>
<dbReference type="PANTHER" id="PTHR34595:SF7">
    <property type="entry name" value="SLL1039 PROTEIN"/>
    <property type="match status" value="1"/>
</dbReference>
<proteinExistence type="predicted"/>
<accession>A0A934VA51</accession>